<feature type="transmembrane region" description="Helical" evidence="8">
    <location>
        <begin position="438"/>
        <end position="458"/>
    </location>
</feature>
<keyword evidence="2" id="KW-1003">Cell membrane</keyword>
<feature type="transmembrane region" description="Helical" evidence="8">
    <location>
        <begin position="366"/>
        <end position="384"/>
    </location>
</feature>
<dbReference type="KEGG" id="piv:NCTC13079_00204"/>
<evidence type="ECO:0000256" key="3">
    <source>
        <dbReference type="ARBA" id="ARBA00022692"/>
    </source>
</evidence>
<keyword evidence="10" id="KW-0449">Lipoprotein</keyword>
<organism evidence="10 11">
    <name type="scientific">Aedoeadaptatus ivorii</name>
    <dbReference type="NCBI Taxonomy" id="54006"/>
    <lineage>
        <taxon>Bacteria</taxon>
        <taxon>Bacillati</taxon>
        <taxon>Bacillota</taxon>
        <taxon>Tissierellia</taxon>
        <taxon>Tissierellales</taxon>
        <taxon>Peptoniphilaceae</taxon>
        <taxon>Aedoeadaptatus</taxon>
    </lineage>
</organism>
<feature type="transmembrane region" description="Helical" evidence="8">
    <location>
        <begin position="708"/>
        <end position="730"/>
    </location>
</feature>
<feature type="region of interest" description="Disordered" evidence="7">
    <location>
        <begin position="395"/>
        <end position="418"/>
    </location>
</feature>
<name>A0A3S4YNG4_9FIRM</name>
<feature type="domain" description="ABC3 transporter permease C-terminal" evidence="9">
    <location>
        <begin position="260"/>
        <end position="394"/>
    </location>
</feature>
<dbReference type="Proteomes" id="UP000269544">
    <property type="component" value="Chromosome"/>
</dbReference>
<proteinExistence type="inferred from homology"/>
<feature type="transmembrane region" description="Helical" evidence="8">
    <location>
        <begin position="795"/>
        <end position="820"/>
    </location>
</feature>
<evidence type="ECO:0000313" key="10">
    <source>
        <dbReference type="EMBL" id="VEJ34537.1"/>
    </source>
</evidence>
<evidence type="ECO:0000259" key="9">
    <source>
        <dbReference type="Pfam" id="PF02687"/>
    </source>
</evidence>
<feature type="transmembrane region" description="Helical" evidence="8">
    <location>
        <begin position="20"/>
        <end position="40"/>
    </location>
</feature>
<feature type="domain" description="ABC3 transporter permease C-terminal" evidence="9">
    <location>
        <begin position="716"/>
        <end position="820"/>
    </location>
</feature>
<evidence type="ECO:0000256" key="8">
    <source>
        <dbReference type="SAM" id="Phobius"/>
    </source>
</evidence>
<evidence type="ECO:0000313" key="11">
    <source>
        <dbReference type="Proteomes" id="UP000269544"/>
    </source>
</evidence>
<feature type="transmembrane region" description="Helical" evidence="8">
    <location>
        <begin position="257"/>
        <end position="275"/>
    </location>
</feature>
<dbReference type="OrthoDB" id="9793166at2"/>
<keyword evidence="11" id="KW-1185">Reference proteome</keyword>
<comment type="subcellular location">
    <subcellularLocation>
        <location evidence="1">Cell membrane</location>
        <topology evidence="1">Multi-pass membrane protein</topology>
    </subcellularLocation>
</comment>
<dbReference type="InterPro" id="IPR050250">
    <property type="entry name" value="Macrolide_Exporter_MacB"/>
</dbReference>
<feature type="transmembrane region" description="Helical" evidence="8">
    <location>
        <begin position="307"/>
        <end position="334"/>
    </location>
</feature>
<sequence length="838" mass="94184">MKIIDELARAFVRARKKDSFAVVISVAMAVVVLGTFVFIVEQNRVARIDYIKETIGDYHILLSEQNPAHLRELQEAHKVRAIEFETTDRLPIDDDSNRMASLLLEDKSAWTGDRRVHAGRKPQAPDEVLCEERVLKEMQIEIGDTVRLGDREYTVVGTERSDGYSFEDRLFFGRIYYKTPEEVFAEHKAVSAKIWFENMRDTYPQTRAFLAKYGLKDEDLQSTGVLAYNEKLLQEYLVFPQGIVPTAQKANEWIESFGAYAILIALFAGMIRNAFGVWDRKDRRYIALLKSVGATKKQIRALVVKKALMLSGVPILIGTAASYLLANGILYLMWWNNHISYKNITRAGVRFYGEIGGFQPIPLRPTSVILILVLSLVCVLFSALGPARKTAKQTVAESLRPDRPKVRKSARKERLSKNSPVSLGKDYLRAYAKTYRGIAVAMALASAVLSLYLVVGAWRNLNETHNHFRSPYTFTGTIHRRTPLSPESIAALRATKGLEDLQIYHSFSAKFYEADNKDILSDAFQDALASGNRDFENPYCMFYGIQDDSFRAIQRENGLAEDPEAFLLVNATPEKTVGVPYDRRQYIPLTDKMTPTLIVRDHLEAPAEEIPIAGHLERIPYELEGFGSREVAVVTSLSHLERYAAARFVDEEDALHYELRANIDETRETAATEAVSAVIAKDTPRSDYELTPPSLRRALDAEVRRNEVLLAVLAQGIFIAIGLSNAYSSFHTNMLARRRDFGLLHSAGMTRTQIREMVATENRILIRRLLIGYSAILVAGAVLQSARKHFMFSPLAILGAVDYTGLLLFVLLTTLGILAATKSAEKEILNEGILDLLS</sequence>
<protein>
    <submittedName>
        <fullName evidence="10">Lipoprotein releasing system, transmembrane protein, LolC/E family</fullName>
    </submittedName>
</protein>
<dbReference type="RefSeq" id="WP_126464681.1">
    <property type="nucleotide sequence ID" value="NZ_LR134523.1"/>
</dbReference>
<evidence type="ECO:0000256" key="2">
    <source>
        <dbReference type="ARBA" id="ARBA00022475"/>
    </source>
</evidence>
<dbReference type="GO" id="GO:0022857">
    <property type="term" value="F:transmembrane transporter activity"/>
    <property type="evidence" value="ECO:0007669"/>
    <property type="project" value="TreeGrafter"/>
</dbReference>
<accession>A0A3S4YNG4</accession>
<gene>
    <name evidence="10" type="ORF">NCTC13079_00204</name>
</gene>
<evidence type="ECO:0000256" key="4">
    <source>
        <dbReference type="ARBA" id="ARBA00022989"/>
    </source>
</evidence>
<keyword evidence="3 8" id="KW-0812">Transmembrane</keyword>
<dbReference type="AlphaFoldDB" id="A0A3S4YNG4"/>
<feature type="transmembrane region" description="Helical" evidence="8">
    <location>
        <begin position="765"/>
        <end position="783"/>
    </location>
</feature>
<evidence type="ECO:0000256" key="6">
    <source>
        <dbReference type="ARBA" id="ARBA00038076"/>
    </source>
</evidence>
<dbReference type="InterPro" id="IPR003838">
    <property type="entry name" value="ABC3_permease_C"/>
</dbReference>
<evidence type="ECO:0000256" key="5">
    <source>
        <dbReference type="ARBA" id="ARBA00023136"/>
    </source>
</evidence>
<comment type="similarity">
    <text evidence="6">Belongs to the ABC-4 integral membrane protein family.</text>
</comment>
<dbReference type="Pfam" id="PF02687">
    <property type="entry name" value="FtsX"/>
    <property type="match status" value="2"/>
</dbReference>
<dbReference type="GO" id="GO:0005886">
    <property type="term" value="C:plasma membrane"/>
    <property type="evidence" value="ECO:0007669"/>
    <property type="project" value="UniProtKB-SubCell"/>
</dbReference>
<keyword evidence="5 8" id="KW-0472">Membrane</keyword>
<reference evidence="10 11" key="1">
    <citation type="submission" date="2018-12" db="EMBL/GenBank/DDBJ databases">
        <authorList>
            <consortium name="Pathogen Informatics"/>
        </authorList>
    </citation>
    <scope>NUCLEOTIDE SEQUENCE [LARGE SCALE GENOMIC DNA]</scope>
    <source>
        <strain evidence="10 11">NCTC13079</strain>
    </source>
</reference>
<dbReference type="PANTHER" id="PTHR30572">
    <property type="entry name" value="MEMBRANE COMPONENT OF TRANSPORTER-RELATED"/>
    <property type="match status" value="1"/>
</dbReference>
<keyword evidence="4 8" id="KW-1133">Transmembrane helix</keyword>
<dbReference type="PANTHER" id="PTHR30572:SF4">
    <property type="entry name" value="ABC TRANSPORTER PERMEASE YTRF"/>
    <property type="match status" value="1"/>
</dbReference>
<evidence type="ECO:0000256" key="7">
    <source>
        <dbReference type="SAM" id="MobiDB-lite"/>
    </source>
</evidence>
<dbReference type="EMBL" id="LR134523">
    <property type="protein sequence ID" value="VEJ34537.1"/>
    <property type="molecule type" value="Genomic_DNA"/>
</dbReference>
<evidence type="ECO:0000256" key="1">
    <source>
        <dbReference type="ARBA" id="ARBA00004651"/>
    </source>
</evidence>